<keyword evidence="8 12" id="KW-0406">Ion transport</keyword>
<evidence type="ECO:0000256" key="5">
    <source>
        <dbReference type="ARBA" id="ARBA00022692"/>
    </source>
</evidence>
<evidence type="ECO:0000313" key="15">
    <source>
        <dbReference type="Proteomes" id="UP000292052"/>
    </source>
</evidence>
<reference evidence="14 15" key="1">
    <citation type="submission" date="2017-03" db="EMBL/GenBank/DDBJ databases">
        <title>Genome of the blue death feigning beetle - Asbolus verrucosus.</title>
        <authorList>
            <person name="Rider S.D."/>
        </authorList>
    </citation>
    <scope>NUCLEOTIDE SEQUENCE [LARGE SCALE GENOMIC DNA]</scope>
    <source>
        <strain evidence="14">Butters</strain>
        <tissue evidence="14">Head and leg muscle</tissue>
    </source>
</reference>
<evidence type="ECO:0000256" key="9">
    <source>
        <dbReference type="ARBA" id="ARBA00023136"/>
    </source>
</evidence>
<dbReference type="InterPro" id="IPR020903">
    <property type="entry name" value="ENaC_CS"/>
</dbReference>
<dbReference type="PANTHER" id="PTHR11690">
    <property type="entry name" value="AMILORIDE-SENSITIVE SODIUM CHANNEL-RELATED"/>
    <property type="match status" value="1"/>
</dbReference>
<protein>
    <submittedName>
        <fullName evidence="14">ASC domain containing protein</fullName>
    </submittedName>
</protein>
<evidence type="ECO:0000256" key="3">
    <source>
        <dbReference type="ARBA" id="ARBA00022448"/>
    </source>
</evidence>
<comment type="similarity">
    <text evidence="2 12">Belongs to the amiloride-sensitive sodium channel (TC 1.A.6) family.</text>
</comment>
<keyword evidence="7" id="KW-0915">Sodium</keyword>
<proteinExistence type="inferred from homology"/>
<organism evidence="14 15">
    <name type="scientific">Asbolus verrucosus</name>
    <name type="common">Desert ironclad beetle</name>
    <dbReference type="NCBI Taxonomy" id="1661398"/>
    <lineage>
        <taxon>Eukaryota</taxon>
        <taxon>Metazoa</taxon>
        <taxon>Ecdysozoa</taxon>
        <taxon>Arthropoda</taxon>
        <taxon>Hexapoda</taxon>
        <taxon>Insecta</taxon>
        <taxon>Pterygota</taxon>
        <taxon>Neoptera</taxon>
        <taxon>Endopterygota</taxon>
        <taxon>Coleoptera</taxon>
        <taxon>Polyphaga</taxon>
        <taxon>Cucujiformia</taxon>
        <taxon>Tenebrionidae</taxon>
        <taxon>Pimeliinae</taxon>
        <taxon>Asbolus</taxon>
    </lineage>
</organism>
<keyword evidence="10 12" id="KW-0739">Sodium transport</keyword>
<evidence type="ECO:0000256" key="11">
    <source>
        <dbReference type="ARBA" id="ARBA00023303"/>
    </source>
</evidence>
<keyword evidence="6 13" id="KW-1133">Transmembrane helix</keyword>
<dbReference type="InterPro" id="IPR001873">
    <property type="entry name" value="ENaC"/>
</dbReference>
<keyword evidence="5 12" id="KW-0812">Transmembrane</keyword>
<dbReference type="OrthoDB" id="6021021at2759"/>
<evidence type="ECO:0000256" key="8">
    <source>
        <dbReference type="ARBA" id="ARBA00023065"/>
    </source>
</evidence>
<dbReference type="Gene3D" id="2.60.470.10">
    <property type="entry name" value="Acid-sensing ion channels like domains"/>
    <property type="match status" value="1"/>
</dbReference>
<comment type="subcellular location">
    <subcellularLocation>
        <location evidence="1">Membrane</location>
        <topology evidence="1">Multi-pass membrane protein</topology>
    </subcellularLocation>
</comment>
<dbReference type="Proteomes" id="UP000292052">
    <property type="component" value="Unassembled WGS sequence"/>
</dbReference>
<evidence type="ECO:0000256" key="10">
    <source>
        <dbReference type="ARBA" id="ARBA00023201"/>
    </source>
</evidence>
<keyword evidence="3 12" id="KW-0813">Transport</keyword>
<evidence type="ECO:0000256" key="1">
    <source>
        <dbReference type="ARBA" id="ARBA00004141"/>
    </source>
</evidence>
<keyword evidence="15" id="KW-1185">Reference proteome</keyword>
<evidence type="ECO:0000313" key="14">
    <source>
        <dbReference type="EMBL" id="RZC37263.1"/>
    </source>
</evidence>
<evidence type="ECO:0000256" key="4">
    <source>
        <dbReference type="ARBA" id="ARBA00022461"/>
    </source>
</evidence>
<dbReference type="GO" id="GO:0005886">
    <property type="term" value="C:plasma membrane"/>
    <property type="evidence" value="ECO:0007669"/>
    <property type="project" value="TreeGrafter"/>
</dbReference>
<keyword evidence="9 13" id="KW-0472">Membrane</keyword>
<dbReference type="PANTHER" id="PTHR11690:SF288">
    <property type="entry name" value="AMILORIDE-SENSITIVE NA+ CHANNEL-RELATED"/>
    <property type="match status" value="1"/>
</dbReference>
<dbReference type="AlphaFoldDB" id="A0A482VXD2"/>
<comment type="caution">
    <text evidence="14">The sequence shown here is derived from an EMBL/GenBank/DDBJ whole genome shotgun (WGS) entry which is preliminary data.</text>
</comment>
<gene>
    <name evidence="14" type="ORF">BDFB_012155</name>
</gene>
<dbReference type="PROSITE" id="PS01206">
    <property type="entry name" value="ASC"/>
    <property type="match status" value="1"/>
</dbReference>
<evidence type="ECO:0000256" key="12">
    <source>
        <dbReference type="RuleBase" id="RU000679"/>
    </source>
</evidence>
<sequence length="317" mass="36471">MKAAKENNFFHNVRKYLREYNEVTGIHGLRYLTEKRSTVEKIVWAIILSLTLAGCIYMMYEIVMKYENSPVVVSFSTKDTPIYEIPFPAVTICSELKPEPIMMCEFMGKSYYTDGECSEILTPVVTDEGVCYSFNIMDKTEIFRDHVSQNFDGESGYMKGAGVETYPRRAPMSGADNSLNIIFGYLLPDTDYMCSEFQQGFRISVHNPMDVPRLSKHYFRVPLNKAVVVAVQPELVITSDAVKKFRAEKRKCYLNSERPPKHFKIYTQSNCLLECLTNYTLRMCGCANLKLKNSKIKYLERLERMKLIVIASLLAQN</sequence>
<dbReference type="GO" id="GO:0015280">
    <property type="term" value="F:ligand-gated sodium channel activity"/>
    <property type="evidence" value="ECO:0007669"/>
    <property type="project" value="TreeGrafter"/>
</dbReference>
<keyword evidence="11 12" id="KW-0407">Ion channel</keyword>
<evidence type="ECO:0000256" key="13">
    <source>
        <dbReference type="SAM" id="Phobius"/>
    </source>
</evidence>
<dbReference type="EMBL" id="QDEB01054357">
    <property type="protein sequence ID" value="RZC37263.1"/>
    <property type="molecule type" value="Genomic_DNA"/>
</dbReference>
<name>A0A482VXD2_ASBVE</name>
<keyword evidence="4 12" id="KW-0894">Sodium channel</keyword>
<accession>A0A482VXD2</accession>
<evidence type="ECO:0000256" key="7">
    <source>
        <dbReference type="ARBA" id="ARBA00023053"/>
    </source>
</evidence>
<evidence type="ECO:0000256" key="2">
    <source>
        <dbReference type="ARBA" id="ARBA00007193"/>
    </source>
</evidence>
<feature type="transmembrane region" description="Helical" evidence="13">
    <location>
        <begin position="42"/>
        <end position="60"/>
    </location>
</feature>
<dbReference type="Pfam" id="PF00858">
    <property type="entry name" value="ASC"/>
    <property type="match status" value="2"/>
</dbReference>
<evidence type="ECO:0000256" key="6">
    <source>
        <dbReference type="ARBA" id="ARBA00022989"/>
    </source>
</evidence>